<dbReference type="OrthoDB" id="5059218at2759"/>
<dbReference type="GO" id="GO:0003979">
    <property type="term" value="F:UDP-glucose 6-dehydrogenase activity"/>
    <property type="evidence" value="ECO:0007669"/>
    <property type="project" value="UniProtKB-EC"/>
</dbReference>
<organism evidence="2 3">
    <name type="scientific">Teladorsagia circumcincta</name>
    <name type="common">Brown stomach worm</name>
    <name type="synonym">Ostertagia circumcincta</name>
    <dbReference type="NCBI Taxonomy" id="45464"/>
    <lineage>
        <taxon>Eukaryota</taxon>
        <taxon>Metazoa</taxon>
        <taxon>Ecdysozoa</taxon>
        <taxon>Nematoda</taxon>
        <taxon>Chromadorea</taxon>
        <taxon>Rhabditida</taxon>
        <taxon>Rhabditina</taxon>
        <taxon>Rhabditomorpha</taxon>
        <taxon>Strongyloidea</taxon>
        <taxon>Trichostrongylidae</taxon>
        <taxon>Teladorsagia</taxon>
    </lineage>
</organism>
<protein>
    <submittedName>
        <fullName evidence="2">Uncharacterized protein</fullName>
    </submittedName>
</protein>
<gene>
    <name evidence="2" type="ORF">TELCIR_00947</name>
</gene>
<dbReference type="PANTHER" id="PTHR11374">
    <property type="entry name" value="UDP-GLUCOSE DEHYDROGENASE/UDP-MANNAC DEHYDROGENASE"/>
    <property type="match status" value="1"/>
</dbReference>
<dbReference type="GO" id="GO:0006024">
    <property type="term" value="P:glycosaminoglycan biosynthetic process"/>
    <property type="evidence" value="ECO:0007669"/>
    <property type="project" value="TreeGrafter"/>
</dbReference>
<dbReference type="AlphaFoldDB" id="A0A2G9V3I1"/>
<dbReference type="Proteomes" id="UP000230423">
    <property type="component" value="Unassembled WGS sequence"/>
</dbReference>
<evidence type="ECO:0000256" key="1">
    <source>
        <dbReference type="ARBA" id="ARBA00047473"/>
    </source>
</evidence>
<evidence type="ECO:0000313" key="3">
    <source>
        <dbReference type="Proteomes" id="UP000230423"/>
    </source>
</evidence>
<comment type="catalytic activity">
    <reaction evidence="1">
        <text>UDP-alpha-D-glucose + 2 NAD(+) + H2O = UDP-alpha-D-glucuronate + 2 NADH + 3 H(+)</text>
        <dbReference type="Rhea" id="RHEA:23596"/>
        <dbReference type="ChEBI" id="CHEBI:15377"/>
        <dbReference type="ChEBI" id="CHEBI:15378"/>
        <dbReference type="ChEBI" id="CHEBI:57540"/>
        <dbReference type="ChEBI" id="CHEBI:57945"/>
        <dbReference type="ChEBI" id="CHEBI:58052"/>
        <dbReference type="ChEBI" id="CHEBI:58885"/>
        <dbReference type="EC" id="1.1.1.22"/>
    </reaction>
</comment>
<dbReference type="InterPro" id="IPR028356">
    <property type="entry name" value="UDPglc_DH_euk"/>
</dbReference>
<dbReference type="EMBL" id="KZ345019">
    <property type="protein sequence ID" value="PIO76956.1"/>
    <property type="molecule type" value="Genomic_DNA"/>
</dbReference>
<name>A0A2G9V3I1_TELCI</name>
<accession>A0A2G9V3I1</accession>
<reference evidence="2 3" key="1">
    <citation type="submission" date="2015-09" db="EMBL/GenBank/DDBJ databases">
        <title>Draft genome of the parasitic nematode Teladorsagia circumcincta isolate WARC Sus (inbred).</title>
        <authorList>
            <person name="Mitreva M."/>
        </authorList>
    </citation>
    <scope>NUCLEOTIDE SEQUENCE [LARGE SCALE GENOMIC DNA]</scope>
    <source>
        <strain evidence="2 3">S</strain>
    </source>
</reference>
<dbReference type="PANTHER" id="PTHR11374:SF3">
    <property type="entry name" value="UDP-GLUCOSE 6-DEHYDROGENASE"/>
    <property type="match status" value="1"/>
</dbReference>
<dbReference type="GO" id="GO:0005634">
    <property type="term" value="C:nucleus"/>
    <property type="evidence" value="ECO:0007669"/>
    <property type="project" value="TreeGrafter"/>
</dbReference>
<keyword evidence="3" id="KW-1185">Reference proteome</keyword>
<proteinExistence type="predicted"/>
<evidence type="ECO:0000313" key="2">
    <source>
        <dbReference type="EMBL" id="PIO76956.1"/>
    </source>
</evidence>
<dbReference type="Gene3D" id="3.40.50.720">
    <property type="entry name" value="NAD(P)-binding Rossmann-like Domain"/>
    <property type="match status" value="1"/>
</dbReference>
<sequence length="179" mass="20136">MMENIHTNDNNYVLWKELKLSRIADELFFVEHSVRYLAKTNSKGRRLLNKVVRVTYVGAGYVGGSTCAMIAYKCPDIQTKSCSQHVDEIFISSRISHERFQRRRFADKIIVELFNTVTDKKIAVFGFPFKKLLSIKNRNTSDASGESFESVGSTELHRANAAAVAVMTTAAPTVTVVPR</sequence>